<dbReference type="GO" id="GO:0003676">
    <property type="term" value="F:nucleic acid binding"/>
    <property type="evidence" value="ECO:0007669"/>
    <property type="project" value="InterPro"/>
</dbReference>
<keyword evidence="4 7" id="KW-0067">ATP-binding</keyword>
<dbReference type="InterPro" id="IPR004364">
    <property type="entry name" value="Aa-tRNA-synt_II"/>
</dbReference>
<evidence type="ECO:0000256" key="5">
    <source>
        <dbReference type="ARBA" id="ARBA00022917"/>
    </source>
</evidence>
<sequence>MSAPWVYIEDIPKIQEGEIEVRGWLFNKRSSGKIVFLIIRDGTGYIQGVATLDNFTQDQLESLEKIPIESSLIVVGDLKKEPRAPGGYELLLKSVNVVSYSEEYPIQKKDHSIDFLLERRHLWIRSRKQNAILRIRSEVVKAIRDFLDEKGFVLIDAPILTPSACEGTTTLFELDYFDLGKAYLSQSGQLYMEAACMAFGKVYCFGPAFRAEKSKTRRHLTEFWMVEPEMAFWDWQDNMRLQEELVSYIVQRVLEKRKRELEILERDTKPLEKVVPPFPRITYREAIEILKRNGQNVEYGDDFGGDEETIISSQFDRPVFIHHYPAKIKPFYMQPDPENPEEVLNNDLLAPEGYGEIIGGSQRIHDLKLLEKKLEEYNLPKEAFEWYLDLRRYGSVPHSGFGLGIERTVAWICGLKHVREAIPFPRMIYRIYP</sequence>
<dbReference type="SUPFAM" id="SSF55681">
    <property type="entry name" value="Class II aaRS and biotin synthetases"/>
    <property type="match status" value="1"/>
</dbReference>
<comment type="catalytic activity">
    <reaction evidence="7">
        <text>tRNA(Asn) + L-asparagine + ATP = L-asparaginyl-tRNA(Asn) + AMP + diphosphate + H(+)</text>
        <dbReference type="Rhea" id="RHEA:11180"/>
        <dbReference type="Rhea" id="RHEA-COMP:9659"/>
        <dbReference type="Rhea" id="RHEA-COMP:9674"/>
        <dbReference type="ChEBI" id="CHEBI:15378"/>
        <dbReference type="ChEBI" id="CHEBI:30616"/>
        <dbReference type="ChEBI" id="CHEBI:33019"/>
        <dbReference type="ChEBI" id="CHEBI:58048"/>
        <dbReference type="ChEBI" id="CHEBI:78442"/>
        <dbReference type="ChEBI" id="CHEBI:78515"/>
        <dbReference type="ChEBI" id="CHEBI:456215"/>
        <dbReference type="EC" id="6.1.1.22"/>
    </reaction>
</comment>
<dbReference type="EMBL" id="DTDV01000019">
    <property type="protein sequence ID" value="HGK24182.1"/>
    <property type="molecule type" value="Genomic_DNA"/>
</dbReference>
<dbReference type="GO" id="GO:0005524">
    <property type="term" value="F:ATP binding"/>
    <property type="evidence" value="ECO:0007669"/>
    <property type="project" value="UniProtKB-UniRule"/>
</dbReference>
<keyword evidence="3 7" id="KW-0547">Nucleotide-binding</keyword>
<gene>
    <name evidence="7" type="primary">asnS</name>
    <name evidence="9" type="ORF">ENU78_07115</name>
</gene>
<evidence type="ECO:0000259" key="8">
    <source>
        <dbReference type="PROSITE" id="PS50862"/>
    </source>
</evidence>
<dbReference type="InterPro" id="IPR006195">
    <property type="entry name" value="aa-tRNA-synth_II"/>
</dbReference>
<dbReference type="AlphaFoldDB" id="A0A7C3PSR7"/>
<reference evidence="9" key="1">
    <citation type="journal article" date="2020" name="mSystems">
        <title>Genome- and Community-Level Interaction Insights into Carbon Utilization and Element Cycling Functions of Hydrothermarchaeota in Hydrothermal Sediment.</title>
        <authorList>
            <person name="Zhou Z."/>
            <person name="Liu Y."/>
            <person name="Xu W."/>
            <person name="Pan J."/>
            <person name="Luo Z.H."/>
            <person name="Li M."/>
        </authorList>
    </citation>
    <scope>NUCLEOTIDE SEQUENCE [LARGE SCALE GENOMIC DNA]</scope>
    <source>
        <strain evidence="9">SpSt-70</strain>
    </source>
</reference>
<feature type="domain" description="Aminoacyl-transfer RNA synthetases class-II family profile" evidence="8">
    <location>
        <begin position="133"/>
        <end position="423"/>
    </location>
</feature>
<dbReference type="GO" id="GO:0004816">
    <property type="term" value="F:asparagine-tRNA ligase activity"/>
    <property type="evidence" value="ECO:0007669"/>
    <property type="project" value="UniProtKB-UniRule"/>
</dbReference>
<keyword evidence="5 7" id="KW-0648">Protein biosynthesis</keyword>
<dbReference type="NCBIfam" id="NF003037">
    <property type="entry name" value="PRK03932.1"/>
    <property type="match status" value="1"/>
</dbReference>
<dbReference type="InterPro" id="IPR012340">
    <property type="entry name" value="NA-bd_OB-fold"/>
</dbReference>
<dbReference type="SUPFAM" id="SSF50249">
    <property type="entry name" value="Nucleic acid-binding proteins"/>
    <property type="match status" value="1"/>
</dbReference>
<dbReference type="Pfam" id="PF01336">
    <property type="entry name" value="tRNA_anti-codon"/>
    <property type="match status" value="1"/>
</dbReference>
<evidence type="ECO:0000256" key="1">
    <source>
        <dbReference type="ARBA" id="ARBA00008226"/>
    </source>
</evidence>
<dbReference type="InterPro" id="IPR004522">
    <property type="entry name" value="Asn-tRNA-ligase"/>
</dbReference>
<dbReference type="PANTHER" id="PTHR22594">
    <property type="entry name" value="ASPARTYL/LYSYL-TRNA SYNTHETASE"/>
    <property type="match status" value="1"/>
</dbReference>
<dbReference type="PROSITE" id="PS50862">
    <property type="entry name" value="AA_TRNA_LIGASE_II"/>
    <property type="match status" value="1"/>
</dbReference>
<dbReference type="InterPro" id="IPR002312">
    <property type="entry name" value="Asp/Asn-tRNA-synth_IIb"/>
</dbReference>
<dbReference type="GO" id="GO:0005737">
    <property type="term" value="C:cytoplasm"/>
    <property type="evidence" value="ECO:0007669"/>
    <property type="project" value="UniProtKB-SubCell"/>
</dbReference>
<name>A0A7C3PSR7_DICTH</name>
<proteinExistence type="inferred from homology"/>
<dbReference type="CDD" id="cd00776">
    <property type="entry name" value="AsxRS_core"/>
    <property type="match status" value="1"/>
</dbReference>
<evidence type="ECO:0000256" key="7">
    <source>
        <dbReference type="HAMAP-Rule" id="MF_00534"/>
    </source>
</evidence>
<dbReference type="HAMAP" id="MF_00534">
    <property type="entry name" value="Asn_tRNA_synth"/>
    <property type="match status" value="1"/>
</dbReference>
<evidence type="ECO:0000256" key="3">
    <source>
        <dbReference type="ARBA" id="ARBA00022741"/>
    </source>
</evidence>
<dbReference type="PRINTS" id="PR01042">
    <property type="entry name" value="TRNASYNTHASP"/>
</dbReference>
<comment type="caution">
    <text evidence="9">The sequence shown here is derived from an EMBL/GenBank/DDBJ whole genome shotgun (WGS) entry which is preliminary data.</text>
</comment>
<dbReference type="InterPro" id="IPR004365">
    <property type="entry name" value="NA-bd_OB_tRNA"/>
</dbReference>
<protein>
    <recommendedName>
        <fullName evidence="7">Asparagine--tRNA ligase</fullName>
        <ecNumber evidence="7">6.1.1.22</ecNumber>
    </recommendedName>
    <alternativeName>
        <fullName evidence="7">Asparaginyl-tRNA synthetase</fullName>
        <shortName evidence="7">AsnRS</shortName>
    </alternativeName>
</protein>
<dbReference type="Gene3D" id="2.40.50.140">
    <property type="entry name" value="Nucleic acid-binding proteins"/>
    <property type="match status" value="1"/>
</dbReference>
<keyword evidence="2 7" id="KW-0436">Ligase</keyword>
<dbReference type="Gene3D" id="3.30.930.10">
    <property type="entry name" value="Bira Bifunctional Protein, Domain 2"/>
    <property type="match status" value="1"/>
</dbReference>
<dbReference type="GO" id="GO:0006421">
    <property type="term" value="P:asparaginyl-tRNA aminoacylation"/>
    <property type="evidence" value="ECO:0007669"/>
    <property type="project" value="UniProtKB-UniRule"/>
</dbReference>
<dbReference type="NCBIfam" id="NF003483">
    <property type="entry name" value="PRK05159.1"/>
    <property type="match status" value="1"/>
</dbReference>
<dbReference type="InterPro" id="IPR045864">
    <property type="entry name" value="aa-tRNA-synth_II/BPL/LPL"/>
</dbReference>
<dbReference type="NCBIfam" id="TIGR00457">
    <property type="entry name" value="asnS"/>
    <property type="match status" value="1"/>
</dbReference>
<evidence type="ECO:0000256" key="4">
    <source>
        <dbReference type="ARBA" id="ARBA00022840"/>
    </source>
</evidence>
<accession>A0A7C3PSR7</accession>
<dbReference type="OMA" id="PEMAFYD"/>
<comment type="subcellular location">
    <subcellularLocation>
        <location evidence="7">Cytoplasm</location>
    </subcellularLocation>
</comment>
<evidence type="ECO:0000256" key="2">
    <source>
        <dbReference type="ARBA" id="ARBA00022598"/>
    </source>
</evidence>
<comment type="subunit">
    <text evidence="7">Homodimer.</text>
</comment>
<keyword evidence="6 7" id="KW-0030">Aminoacyl-tRNA synthetase</keyword>
<dbReference type="EC" id="6.1.1.22" evidence="7"/>
<comment type="similarity">
    <text evidence="1 7">Belongs to the class-II aminoacyl-tRNA synthetase family.</text>
</comment>
<dbReference type="PANTHER" id="PTHR22594:SF34">
    <property type="entry name" value="ASPARAGINE--TRNA LIGASE, MITOCHONDRIAL-RELATED"/>
    <property type="match status" value="1"/>
</dbReference>
<keyword evidence="7" id="KW-0963">Cytoplasm</keyword>
<evidence type="ECO:0000313" key="9">
    <source>
        <dbReference type="EMBL" id="HGK24182.1"/>
    </source>
</evidence>
<dbReference type="Pfam" id="PF00152">
    <property type="entry name" value="tRNA-synt_2"/>
    <property type="match status" value="1"/>
</dbReference>
<organism evidence="9">
    <name type="scientific">Dictyoglomus thermophilum</name>
    <dbReference type="NCBI Taxonomy" id="14"/>
    <lineage>
        <taxon>Bacteria</taxon>
        <taxon>Pseudomonadati</taxon>
        <taxon>Dictyoglomota</taxon>
        <taxon>Dictyoglomia</taxon>
        <taxon>Dictyoglomales</taxon>
        <taxon>Dictyoglomaceae</taxon>
        <taxon>Dictyoglomus</taxon>
    </lineage>
</organism>
<evidence type="ECO:0000256" key="6">
    <source>
        <dbReference type="ARBA" id="ARBA00023146"/>
    </source>
</evidence>